<dbReference type="PANTHER" id="PTHR30328:SF54">
    <property type="entry name" value="HTH-TYPE TRANSCRIPTIONAL REPRESSOR SCO4008"/>
    <property type="match status" value="1"/>
</dbReference>
<keyword evidence="5" id="KW-1185">Reference proteome</keyword>
<gene>
    <name evidence="4" type="ORF">HMPREF9193_00917</name>
</gene>
<dbReference type="EMBL" id="AWVH01000025">
    <property type="protein sequence ID" value="ERJ93448.1"/>
    <property type="molecule type" value="Genomic_DNA"/>
</dbReference>
<dbReference type="Pfam" id="PF00440">
    <property type="entry name" value="TetR_N"/>
    <property type="match status" value="1"/>
</dbReference>
<dbReference type="InterPro" id="IPR050109">
    <property type="entry name" value="HTH-type_TetR-like_transc_reg"/>
</dbReference>
<name>A0ABN0NZL9_TRELE</name>
<reference evidence="4 5" key="1">
    <citation type="submission" date="2013-08" db="EMBL/GenBank/DDBJ databases">
        <authorList>
            <person name="Weinstock G."/>
            <person name="Sodergren E."/>
            <person name="Wylie T."/>
            <person name="Fulton L."/>
            <person name="Fulton R."/>
            <person name="Fronick C."/>
            <person name="O'Laughlin M."/>
            <person name="Godfrey J."/>
            <person name="Miner T."/>
            <person name="Herter B."/>
            <person name="Appelbaum E."/>
            <person name="Cordes M."/>
            <person name="Lek S."/>
            <person name="Wollam A."/>
            <person name="Pepin K.H."/>
            <person name="Palsikar V.B."/>
            <person name="Mitreva M."/>
            <person name="Wilson R.K."/>
        </authorList>
    </citation>
    <scope>NUCLEOTIDE SEQUENCE [LARGE SCALE GENOMIC DNA]</scope>
    <source>
        <strain evidence="4 5">ATCC 700332</strain>
    </source>
</reference>
<evidence type="ECO:0000259" key="3">
    <source>
        <dbReference type="PROSITE" id="PS50977"/>
    </source>
</evidence>
<dbReference type="InterPro" id="IPR001647">
    <property type="entry name" value="HTH_TetR"/>
</dbReference>
<dbReference type="PANTHER" id="PTHR30328">
    <property type="entry name" value="TRANSCRIPTIONAL REPRESSOR"/>
    <property type="match status" value="1"/>
</dbReference>
<dbReference type="Proteomes" id="UP000016649">
    <property type="component" value="Unassembled WGS sequence"/>
</dbReference>
<dbReference type="SUPFAM" id="SSF46689">
    <property type="entry name" value="Homeodomain-like"/>
    <property type="match status" value="1"/>
</dbReference>
<evidence type="ECO:0000256" key="1">
    <source>
        <dbReference type="ARBA" id="ARBA00023125"/>
    </source>
</evidence>
<comment type="caution">
    <text evidence="4">The sequence shown here is derived from an EMBL/GenBank/DDBJ whole genome shotgun (WGS) entry which is preliminary data.</text>
</comment>
<evidence type="ECO:0000313" key="5">
    <source>
        <dbReference type="Proteomes" id="UP000016649"/>
    </source>
</evidence>
<evidence type="ECO:0000256" key="2">
    <source>
        <dbReference type="PROSITE-ProRule" id="PRU00335"/>
    </source>
</evidence>
<protein>
    <submittedName>
        <fullName evidence="4">Transcriptional regulator, TetR family</fullName>
    </submittedName>
</protein>
<feature type="DNA-binding region" description="H-T-H motif" evidence="2">
    <location>
        <begin position="49"/>
        <end position="68"/>
    </location>
</feature>
<feature type="domain" description="HTH tetR-type" evidence="3">
    <location>
        <begin position="26"/>
        <end position="86"/>
    </location>
</feature>
<proteinExistence type="predicted"/>
<accession>A0ABN0NZL9</accession>
<dbReference type="InterPro" id="IPR009057">
    <property type="entry name" value="Homeodomain-like_sf"/>
</dbReference>
<dbReference type="PROSITE" id="PS50977">
    <property type="entry name" value="HTH_TETR_2"/>
    <property type="match status" value="1"/>
</dbReference>
<dbReference type="Gene3D" id="1.10.357.10">
    <property type="entry name" value="Tetracycline Repressor, domain 2"/>
    <property type="match status" value="1"/>
</dbReference>
<evidence type="ECO:0000313" key="4">
    <source>
        <dbReference type="EMBL" id="ERJ93448.1"/>
    </source>
</evidence>
<dbReference type="PRINTS" id="PR00455">
    <property type="entry name" value="HTHTETR"/>
</dbReference>
<sequence length="208" mass="23947">MFFTGVGLAEAKSTYRKKSAMQVLKEEVKNRILTAAVHVFYKNDFRSASLAQIAHRAKVPVALIYTYFKNKEELFDAVVEGVYSLFIHVLDEEEQIAGSPSEKFEKVGEQYIKDLLENHVKLVILTDKSGGTKHEKAKEKLIMRLQKHIEIGLKSYSCKTYDPMLSHILANNYMESLLEIARHYKNSMWAENMMRLINLCYYKGAEAL</sequence>
<keyword evidence="1 2" id="KW-0238">DNA-binding</keyword>
<organism evidence="4 5">
    <name type="scientific">Treponema lecithinolyticum ATCC 700332</name>
    <dbReference type="NCBI Taxonomy" id="1321815"/>
    <lineage>
        <taxon>Bacteria</taxon>
        <taxon>Pseudomonadati</taxon>
        <taxon>Spirochaetota</taxon>
        <taxon>Spirochaetia</taxon>
        <taxon>Spirochaetales</taxon>
        <taxon>Treponemataceae</taxon>
        <taxon>Treponema</taxon>
    </lineage>
</organism>